<protein>
    <recommendedName>
        <fullName evidence="2">MobA/VirD2-like nuclease domain-containing protein</fullName>
    </recommendedName>
</protein>
<feature type="compositionally biased region" description="Low complexity" evidence="1">
    <location>
        <begin position="14"/>
        <end position="27"/>
    </location>
</feature>
<dbReference type="KEGG" id="dcb:C3Y92_09610"/>
<dbReference type="RefSeq" id="WP_129352074.1">
    <property type="nucleotide sequence ID" value="NZ_CP026538.1"/>
</dbReference>
<dbReference type="Proteomes" id="UP000293296">
    <property type="component" value="Chromosome"/>
</dbReference>
<evidence type="ECO:0000256" key="1">
    <source>
        <dbReference type="SAM" id="MobiDB-lite"/>
    </source>
</evidence>
<dbReference type="OrthoDB" id="5359237at2"/>
<feature type="compositionally biased region" description="Polar residues" evidence="1">
    <location>
        <begin position="1013"/>
        <end position="1026"/>
    </location>
</feature>
<dbReference type="InterPro" id="IPR005094">
    <property type="entry name" value="Endonuclease_MobA/VirD2"/>
</dbReference>
<keyword evidence="4" id="KW-1185">Reference proteome</keyword>
<evidence type="ECO:0000313" key="4">
    <source>
        <dbReference type="Proteomes" id="UP000293296"/>
    </source>
</evidence>
<dbReference type="AlphaFoldDB" id="A0A4P6HKK4"/>
<feature type="compositionally biased region" description="Basic and acidic residues" evidence="1">
    <location>
        <begin position="988"/>
        <end position="1004"/>
    </location>
</feature>
<feature type="region of interest" description="Disordered" evidence="1">
    <location>
        <begin position="947"/>
        <end position="1042"/>
    </location>
</feature>
<evidence type="ECO:0000313" key="3">
    <source>
        <dbReference type="EMBL" id="QAZ67465.1"/>
    </source>
</evidence>
<feature type="region of interest" description="Disordered" evidence="1">
    <location>
        <begin position="1"/>
        <end position="30"/>
    </location>
</feature>
<organism evidence="3 4">
    <name type="scientific">Solidesulfovibrio carbinolicus</name>
    <dbReference type="NCBI Taxonomy" id="296842"/>
    <lineage>
        <taxon>Bacteria</taxon>
        <taxon>Pseudomonadati</taxon>
        <taxon>Thermodesulfobacteriota</taxon>
        <taxon>Desulfovibrionia</taxon>
        <taxon>Desulfovibrionales</taxon>
        <taxon>Desulfovibrionaceae</taxon>
        <taxon>Solidesulfovibrio</taxon>
    </lineage>
</organism>
<sequence length="1042" mass="115138">MIVKRVKQSDRGGAKAASQSGGAAASRRTSDYVRGLDERHAAATAAGERIEATGYSCPGRPEVQDIDEAARWLDREAEAYQMQGGQGRPYDHWVISFEAGERPTEVQVAEAVEIFRRNLGVPPEAPLLWGLHNDTKNFHIHAQVSTVIANNWGRLEVRSLNTVDVTRDDKRGGRLRFYAHKAASRACAEICERQGWDAKNLAWDKHGQRVTKAVPADGVRLPPRIKDYEATHRHQHPAHVLALAALPILAAAQSRAEAVAGLAAIGIEMDIKPTKSGRDGAVLSSPISGGRLALSALPRECALSSIDARAAAMGRPIASQATPASPPRVSGAGAVRLAQPQRTAAPWTPARVGNQAKRIISGALSWSDILTDFRREGWTLARAGKSGAVIVAKSADGAPEIRVKMSDVPGRNSLNNITKKFDDLTLEDAVESGKISRELFDAVVTYPQAEKAAEKAAILAVGNAQEIPTDPNAIILPQNALDEEALSGQPSALRKLGEVARDTIRESLSQDKSIVQTIDRLAQKGIQIELFQKEGVGLVSLRLSAVGIKGSLALSSLPADCRLKALAAKFNEKYRETPDKRHYNPEAAKAAELVEIDPEDDLIEIIRKNLAKIASQNAHGTKIFDWSRDTRKLKKVEEKPADESAALDISAPVDLKGAEKEAWKAGELVKHEFKSALAAYNKQTEENNGTRSMWDFVIPALEKRGWRLEMTETGAQVSIKGQKPIDLAELELNFTAYCKIFGEPNIEMKKEGLSREELQNLKEEVQFARFAQFAAMDVRNIFKGGDFDAIMSEIEARGWRIEAAGNSAQIIVNDRLTVPLWHAKVDYEDLCEKWGREPAFQIAGWREMSAQQQHFEMQKRQLRQIFRAKSWESIVQRLELQGARLELTKNGEGGRVVLKDGTRVKISEFTRSLKTLRERKQGDLNRLMAVREAAKRTERAIERQKAMDARIQEQKRPKQQETSRYQVPSLKTPPPAQSFSELRNIVAELRKTNPAEADRVEKEALAAQKARNSRYQSMSQTKQSTTEGHHVKSIDSARTSAK</sequence>
<dbReference type="Pfam" id="PF03432">
    <property type="entry name" value="Relaxase"/>
    <property type="match status" value="1"/>
</dbReference>
<accession>A0A4P6HKK4</accession>
<dbReference type="EMBL" id="CP026538">
    <property type="protein sequence ID" value="QAZ67465.1"/>
    <property type="molecule type" value="Genomic_DNA"/>
</dbReference>
<feature type="compositionally biased region" description="Basic and acidic residues" evidence="1">
    <location>
        <begin position="947"/>
        <end position="961"/>
    </location>
</feature>
<reference evidence="3 4" key="1">
    <citation type="submission" date="2018-02" db="EMBL/GenBank/DDBJ databases">
        <title>Genome sequence of Desulfovibrio carbinolicus DSM 3852.</title>
        <authorList>
            <person name="Wilbanks E."/>
            <person name="Skennerton C.T."/>
            <person name="Orphan V.J."/>
        </authorList>
    </citation>
    <scope>NUCLEOTIDE SEQUENCE [LARGE SCALE GENOMIC DNA]</scope>
    <source>
        <strain evidence="3 4">DSM 3852</strain>
    </source>
</reference>
<evidence type="ECO:0000259" key="2">
    <source>
        <dbReference type="Pfam" id="PF03432"/>
    </source>
</evidence>
<feature type="domain" description="MobA/VirD2-like nuclease" evidence="2">
    <location>
        <begin position="64"/>
        <end position="196"/>
    </location>
</feature>
<name>A0A4P6HKK4_9BACT</name>
<gene>
    <name evidence="3" type="ORF">C3Y92_09610</name>
</gene>
<proteinExistence type="predicted"/>